<dbReference type="Gene3D" id="1.10.4040.10">
    <property type="entry name" value="Penicillinase repressor domain"/>
    <property type="match status" value="1"/>
</dbReference>
<proteinExistence type="inferred from homology"/>
<keyword evidence="3" id="KW-0238">DNA-binding</keyword>
<dbReference type="SUPFAM" id="SSF46785">
    <property type="entry name" value="Winged helix' DNA-binding domain"/>
    <property type="match status" value="1"/>
</dbReference>
<dbReference type="Gene3D" id="1.10.10.10">
    <property type="entry name" value="Winged helix-like DNA-binding domain superfamily/Winged helix DNA-binding domain"/>
    <property type="match status" value="1"/>
</dbReference>
<sequence>MPTRPSRHPTEAELEALTVLWRRGPSTVRQVHEALQADRKTSLTTTLKTLQVMTGKGSVVRSDERPHRFKPAKPEERTQVGLLKDLVQRAFDGSVQKMLIRAVEAGEMTEKELGEIRKVIDKLRKQKRGTK</sequence>
<evidence type="ECO:0000256" key="2">
    <source>
        <dbReference type="ARBA" id="ARBA00023015"/>
    </source>
</evidence>
<comment type="caution">
    <text evidence="6">The sequence shown here is derived from an EMBL/GenBank/DDBJ whole genome shotgun (WGS) entry which is preliminary data.</text>
</comment>
<feature type="region of interest" description="Disordered" evidence="5">
    <location>
        <begin position="54"/>
        <end position="76"/>
    </location>
</feature>
<organism evidence="6">
    <name type="scientific">marine sediment metagenome</name>
    <dbReference type="NCBI Taxonomy" id="412755"/>
    <lineage>
        <taxon>unclassified sequences</taxon>
        <taxon>metagenomes</taxon>
        <taxon>ecological metagenomes</taxon>
    </lineage>
</organism>
<accession>A0A0F9CFA4</accession>
<evidence type="ECO:0000313" key="6">
    <source>
        <dbReference type="EMBL" id="KKL47744.1"/>
    </source>
</evidence>
<dbReference type="EMBL" id="LAZR01033559">
    <property type="protein sequence ID" value="KKL47744.1"/>
    <property type="molecule type" value="Genomic_DNA"/>
</dbReference>
<evidence type="ECO:0000256" key="1">
    <source>
        <dbReference type="ARBA" id="ARBA00011046"/>
    </source>
</evidence>
<dbReference type="GO" id="GO:0045892">
    <property type="term" value="P:negative regulation of DNA-templated transcription"/>
    <property type="evidence" value="ECO:0007669"/>
    <property type="project" value="InterPro"/>
</dbReference>
<dbReference type="InterPro" id="IPR005650">
    <property type="entry name" value="BlaI_family"/>
</dbReference>
<evidence type="ECO:0000256" key="3">
    <source>
        <dbReference type="ARBA" id="ARBA00023125"/>
    </source>
</evidence>
<evidence type="ECO:0008006" key="7">
    <source>
        <dbReference type="Google" id="ProtNLM"/>
    </source>
</evidence>
<evidence type="ECO:0000256" key="4">
    <source>
        <dbReference type="ARBA" id="ARBA00023163"/>
    </source>
</evidence>
<feature type="compositionally biased region" description="Basic and acidic residues" evidence="5">
    <location>
        <begin position="61"/>
        <end position="76"/>
    </location>
</feature>
<gene>
    <name evidence="6" type="ORF">LCGC14_2332480</name>
</gene>
<dbReference type="InterPro" id="IPR036388">
    <property type="entry name" value="WH-like_DNA-bd_sf"/>
</dbReference>
<dbReference type="Pfam" id="PF03965">
    <property type="entry name" value="Penicillinase_R"/>
    <property type="match status" value="1"/>
</dbReference>
<name>A0A0F9CFA4_9ZZZZ</name>
<dbReference type="GO" id="GO:0003677">
    <property type="term" value="F:DNA binding"/>
    <property type="evidence" value="ECO:0007669"/>
    <property type="project" value="UniProtKB-KW"/>
</dbReference>
<dbReference type="InterPro" id="IPR036390">
    <property type="entry name" value="WH_DNA-bd_sf"/>
</dbReference>
<comment type="similarity">
    <text evidence="1">Belongs to the BlaI transcriptional regulatory family.</text>
</comment>
<keyword evidence="2" id="KW-0805">Transcription regulation</keyword>
<protein>
    <recommendedName>
        <fullName evidence="7">Transcriptional regulator</fullName>
    </recommendedName>
</protein>
<reference evidence="6" key="1">
    <citation type="journal article" date="2015" name="Nature">
        <title>Complex archaea that bridge the gap between prokaryotes and eukaryotes.</title>
        <authorList>
            <person name="Spang A."/>
            <person name="Saw J.H."/>
            <person name="Jorgensen S.L."/>
            <person name="Zaremba-Niedzwiedzka K."/>
            <person name="Martijn J."/>
            <person name="Lind A.E."/>
            <person name="van Eijk R."/>
            <person name="Schleper C."/>
            <person name="Guy L."/>
            <person name="Ettema T.J."/>
        </authorList>
    </citation>
    <scope>NUCLEOTIDE SEQUENCE</scope>
</reference>
<keyword evidence="4" id="KW-0804">Transcription</keyword>
<dbReference type="AlphaFoldDB" id="A0A0F9CFA4"/>
<evidence type="ECO:0000256" key="5">
    <source>
        <dbReference type="SAM" id="MobiDB-lite"/>
    </source>
</evidence>